<evidence type="ECO:0000313" key="1">
    <source>
        <dbReference type="EMBL" id="RWX46851.1"/>
    </source>
</evidence>
<protein>
    <submittedName>
        <fullName evidence="1">Uncharacterized protein</fullName>
    </submittedName>
</protein>
<dbReference type="Proteomes" id="UP000288086">
    <property type="component" value="Unassembled WGS sequence"/>
</dbReference>
<comment type="caution">
    <text evidence="1">The sequence shown here is derived from an EMBL/GenBank/DDBJ whole genome shotgun (WGS) entry which is preliminary data.</text>
</comment>
<keyword evidence="2" id="KW-1185">Reference proteome</keyword>
<reference evidence="1 2" key="1">
    <citation type="submission" date="2017-01" db="EMBL/GenBank/DDBJ databases">
        <title>The cable genome- insights into the physiology and evolution of filamentous bacteria capable of sulfide oxidation via long distance electron transfer.</title>
        <authorList>
            <person name="Schreiber L."/>
            <person name="Bjerg J.T."/>
            <person name="Boggild A."/>
            <person name="Van De Vossenberg J."/>
            <person name="Meysman F."/>
            <person name="Nielsen L.P."/>
            <person name="Schramm A."/>
            <person name="Kjeldsen K.U."/>
        </authorList>
    </citation>
    <scope>NUCLEOTIDE SEQUENCE [LARGE SCALE GENOMIC DNA]</scope>
    <source>
        <strain evidence="1">A1</strain>
    </source>
</reference>
<gene>
    <name evidence="1" type="ORF">VT98_12523</name>
</gene>
<organism evidence="1 2">
    <name type="scientific">Candidatus Electrothrix communis</name>
    <dbReference type="NCBI Taxonomy" id="1859133"/>
    <lineage>
        <taxon>Bacteria</taxon>
        <taxon>Pseudomonadati</taxon>
        <taxon>Thermodesulfobacteriota</taxon>
        <taxon>Desulfobulbia</taxon>
        <taxon>Desulfobulbales</taxon>
        <taxon>Desulfobulbaceae</taxon>
        <taxon>Candidatus Electrothrix</taxon>
    </lineage>
</organism>
<dbReference type="EMBL" id="MTKP01000252">
    <property type="protein sequence ID" value="RWX46851.1"/>
    <property type="molecule type" value="Genomic_DNA"/>
</dbReference>
<accession>A0A444J130</accession>
<dbReference type="AlphaFoldDB" id="A0A444J130"/>
<evidence type="ECO:0000313" key="2">
    <source>
        <dbReference type="Proteomes" id="UP000288086"/>
    </source>
</evidence>
<proteinExistence type="predicted"/>
<sequence length="57" mass="6359">MFLPPCKQANPAFDIGPHKKLGLRSQIGAFTQINCKEYIDKKILRFMGNAAAFAYIA</sequence>
<feature type="non-terminal residue" evidence="1">
    <location>
        <position position="57"/>
    </location>
</feature>
<name>A0A444J130_9BACT</name>